<gene>
    <name evidence="1" type="ORF">VNO77_04298</name>
</gene>
<dbReference type="AlphaFoldDB" id="A0AAN9R7M9"/>
<protein>
    <submittedName>
        <fullName evidence="1">Uncharacterized protein</fullName>
    </submittedName>
</protein>
<dbReference type="Proteomes" id="UP001367508">
    <property type="component" value="Unassembled WGS sequence"/>
</dbReference>
<name>A0AAN9R7M9_CANGL</name>
<comment type="caution">
    <text evidence="1">The sequence shown here is derived from an EMBL/GenBank/DDBJ whole genome shotgun (WGS) entry which is preliminary data.</text>
</comment>
<reference evidence="1 2" key="1">
    <citation type="submission" date="2024-01" db="EMBL/GenBank/DDBJ databases">
        <title>The genomes of 5 underutilized Papilionoideae crops provide insights into root nodulation and disease resistanc.</title>
        <authorList>
            <person name="Jiang F."/>
        </authorList>
    </citation>
    <scope>NUCLEOTIDE SEQUENCE [LARGE SCALE GENOMIC DNA]</scope>
    <source>
        <strain evidence="1">LVBAO_FW01</strain>
        <tissue evidence="1">Leaves</tissue>
    </source>
</reference>
<proteinExistence type="predicted"/>
<organism evidence="1 2">
    <name type="scientific">Canavalia gladiata</name>
    <name type="common">Sword bean</name>
    <name type="synonym">Dolichos gladiatus</name>
    <dbReference type="NCBI Taxonomy" id="3824"/>
    <lineage>
        <taxon>Eukaryota</taxon>
        <taxon>Viridiplantae</taxon>
        <taxon>Streptophyta</taxon>
        <taxon>Embryophyta</taxon>
        <taxon>Tracheophyta</taxon>
        <taxon>Spermatophyta</taxon>
        <taxon>Magnoliopsida</taxon>
        <taxon>eudicotyledons</taxon>
        <taxon>Gunneridae</taxon>
        <taxon>Pentapetalae</taxon>
        <taxon>rosids</taxon>
        <taxon>fabids</taxon>
        <taxon>Fabales</taxon>
        <taxon>Fabaceae</taxon>
        <taxon>Papilionoideae</taxon>
        <taxon>50 kb inversion clade</taxon>
        <taxon>NPAAA clade</taxon>
        <taxon>indigoferoid/millettioid clade</taxon>
        <taxon>Phaseoleae</taxon>
        <taxon>Canavalia</taxon>
    </lineage>
</organism>
<dbReference type="EMBL" id="JAYMYQ010000001">
    <property type="protein sequence ID" value="KAK7362192.1"/>
    <property type="molecule type" value="Genomic_DNA"/>
</dbReference>
<evidence type="ECO:0000313" key="1">
    <source>
        <dbReference type="EMBL" id="KAK7362192.1"/>
    </source>
</evidence>
<evidence type="ECO:0000313" key="2">
    <source>
        <dbReference type="Proteomes" id="UP001367508"/>
    </source>
</evidence>
<accession>A0AAN9R7M9</accession>
<keyword evidence="2" id="KW-1185">Reference proteome</keyword>
<sequence length="119" mass="12916">MHIKPCVSHIHGSFLEEEMNENVNCFRVEGTHACITMGSSFALGTIRKTGHQRPGSCVHVEEENGPCSTHISPCVHHVISQVLSLMGITLNVLADMALVLQKNPCIESKCISKPANIAI</sequence>